<protein>
    <submittedName>
        <fullName evidence="2">Uncharacterized protein</fullName>
    </submittedName>
</protein>
<organism evidence="2 3">
    <name type="scientific">Dactylonectria estremocensis</name>
    <dbReference type="NCBI Taxonomy" id="1079267"/>
    <lineage>
        <taxon>Eukaryota</taxon>
        <taxon>Fungi</taxon>
        <taxon>Dikarya</taxon>
        <taxon>Ascomycota</taxon>
        <taxon>Pezizomycotina</taxon>
        <taxon>Sordariomycetes</taxon>
        <taxon>Hypocreomycetidae</taxon>
        <taxon>Hypocreales</taxon>
        <taxon>Nectriaceae</taxon>
        <taxon>Dactylonectria</taxon>
    </lineage>
</organism>
<dbReference type="AlphaFoldDB" id="A0A9P9FHT7"/>
<sequence length="359" mass="39691">MFGGSAAIKTDKMMQLGRDETRIATDCRDKPAGERDGRREGSGLEPKLVICEIDRFNAWQMLLLYPDRYLGSGIMSAVLLQVLCIAPQTRDQTEDPSCTIYAHGSWLLIKNSIPRVGYQDGPMEDESRCEARDVCVVWQRMNGSAGSGSIVNWLGIGRFMFPSLEESKKKKKHTGNPRIHGPEAEKSAYHDKKAGGRGTAGKGVNSLEPISATLVPGPLDLDGGKRRTRAERRHDPMCDRLSETWHRGRTEIVCRREKHGGVDDDVVSLVQIFYTLFVGLVSKSHPANHHAAFWQPISLLFRRRLLTTCSTLDIPPLSNPFRGPPPTPPTPPPPAPRPAGLLPLMGTSEPRDWSAPCTV</sequence>
<comment type="caution">
    <text evidence="2">The sequence shown here is derived from an EMBL/GenBank/DDBJ whole genome shotgun (WGS) entry which is preliminary data.</text>
</comment>
<keyword evidence="3" id="KW-1185">Reference proteome</keyword>
<evidence type="ECO:0000313" key="2">
    <source>
        <dbReference type="EMBL" id="KAH7162527.1"/>
    </source>
</evidence>
<feature type="compositionally biased region" description="Pro residues" evidence="1">
    <location>
        <begin position="322"/>
        <end position="337"/>
    </location>
</feature>
<feature type="compositionally biased region" description="Basic and acidic residues" evidence="1">
    <location>
        <begin position="180"/>
        <end position="194"/>
    </location>
</feature>
<dbReference type="EMBL" id="JAGMUU010000001">
    <property type="protein sequence ID" value="KAH7162527.1"/>
    <property type="molecule type" value="Genomic_DNA"/>
</dbReference>
<reference evidence="2" key="1">
    <citation type="journal article" date="2021" name="Nat. Commun.">
        <title>Genetic determinants of endophytism in the Arabidopsis root mycobiome.</title>
        <authorList>
            <person name="Mesny F."/>
            <person name="Miyauchi S."/>
            <person name="Thiergart T."/>
            <person name="Pickel B."/>
            <person name="Atanasova L."/>
            <person name="Karlsson M."/>
            <person name="Huettel B."/>
            <person name="Barry K.W."/>
            <person name="Haridas S."/>
            <person name="Chen C."/>
            <person name="Bauer D."/>
            <person name="Andreopoulos W."/>
            <person name="Pangilinan J."/>
            <person name="LaButti K."/>
            <person name="Riley R."/>
            <person name="Lipzen A."/>
            <person name="Clum A."/>
            <person name="Drula E."/>
            <person name="Henrissat B."/>
            <person name="Kohler A."/>
            <person name="Grigoriev I.V."/>
            <person name="Martin F.M."/>
            <person name="Hacquard S."/>
        </authorList>
    </citation>
    <scope>NUCLEOTIDE SEQUENCE</scope>
    <source>
        <strain evidence="2">MPI-CAGE-AT-0021</strain>
    </source>
</reference>
<dbReference type="Proteomes" id="UP000717696">
    <property type="component" value="Unassembled WGS sequence"/>
</dbReference>
<gene>
    <name evidence="2" type="ORF">B0J13DRAFT_517785</name>
</gene>
<name>A0A9P9FHT7_9HYPO</name>
<accession>A0A9P9FHT7</accession>
<feature type="region of interest" description="Disordered" evidence="1">
    <location>
        <begin position="316"/>
        <end position="359"/>
    </location>
</feature>
<proteinExistence type="predicted"/>
<feature type="region of interest" description="Disordered" evidence="1">
    <location>
        <begin position="20"/>
        <end position="41"/>
    </location>
</feature>
<evidence type="ECO:0000256" key="1">
    <source>
        <dbReference type="SAM" id="MobiDB-lite"/>
    </source>
</evidence>
<evidence type="ECO:0000313" key="3">
    <source>
        <dbReference type="Proteomes" id="UP000717696"/>
    </source>
</evidence>
<feature type="region of interest" description="Disordered" evidence="1">
    <location>
        <begin position="167"/>
        <end position="205"/>
    </location>
</feature>